<evidence type="ECO:0000313" key="2">
    <source>
        <dbReference type="EMBL" id="GFS59211.1"/>
    </source>
</evidence>
<evidence type="ECO:0000259" key="1">
    <source>
        <dbReference type="Pfam" id="PF06743"/>
    </source>
</evidence>
<proteinExistence type="predicted"/>
<keyword evidence="3" id="KW-1185">Reference proteome</keyword>
<keyword evidence="2" id="KW-0808">Transferase</keyword>
<dbReference type="OrthoDB" id="6501018at2759"/>
<feature type="domain" description="FAST kinase leucine-rich" evidence="1">
    <location>
        <begin position="353"/>
        <end position="421"/>
    </location>
</feature>
<sequence>MSRHISASLFRNYNSKLNLIYSYFGSTHRISTSLPNLSSLQRLSSTTAPDNIQVSKYVQPFINRPVDEILSGIVDKTLSGSESVSVLKALRLHTLFKGASSECFTSDLRFKILCEAFEKNCTSLKPVLLVSGLRSLLEVGVPSDSSCVVSAEESILNNIYQFSAFNIIGCLYFHHKYMETDLQKEVVIKLVSQLEKRFYEISSSDVLMLVHILHLFDKAFQKQLEQKIIELMAFLDVSELCKLVNILTEKSNRNIFILNSVAFYLRQKTEKPNLKEIIDLFYAFKKMNFFDPALFAYLLNWLESEISSIKQVSLITGLLTACGHMRWRHTGILDKCGEWIRNHFDACKPRDFVAYILTVAALDYNSSQVQVILEKTVPILSIEKELSPEVTLNLAWSLGVLNYLSKELLLKILSPKFYKQIIEPSDSRVNLTNHLKLLNLKGILKKNYPECVFGCELHLEPVKPPESSDVQNCRQHVIKILNILIPKKCLAVNQVSDTGVFIDAEFVLNENKKPLPIQAFGTASKELKPVPINSKRFALLVMFQKDYTHWSPGLTGVNMLAINLLRDAGYAVIIVSYDELSRKKTDVEKVKYLSEKFTLKKYPEKFLNT</sequence>
<organism evidence="2 3">
    <name type="scientific">Trichonephila inaurata madagascariensis</name>
    <dbReference type="NCBI Taxonomy" id="2747483"/>
    <lineage>
        <taxon>Eukaryota</taxon>
        <taxon>Metazoa</taxon>
        <taxon>Ecdysozoa</taxon>
        <taxon>Arthropoda</taxon>
        <taxon>Chelicerata</taxon>
        <taxon>Arachnida</taxon>
        <taxon>Araneae</taxon>
        <taxon>Araneomorphae</taxon>
        <taxon>Entelegynae</taxon>
        <taxon>Araneoidea</taxon>
        <taxon>Nephilidae</taxon>
        <taxon>Trichonephila</taxon>
        <taxon>Trichonephila inaurata</taxon>
    </lineage>
</organism>
<keyword evidence="2" id="KW-0418">Kinase</keyword>
<dbReference type="Proteomes" id="UP000886998">
    <property type="component" value="Unassembled WGS sequence"/>
</dbReference>
<comment type="caution">
    <text evidence="2">The sequence shown here is derived from an EMBL/GenBank/DDBJ whole genome shotgun (WGS) entry which is preliminary data.</text>
</comment>
<dbReference type="EMBL" id="BMAV01027420">
    <property type="protein sequence ID" value="GFS59211.1"/>
    <property type="molecule type" value="Genomic_DNA"/>
</dbReference>
<reference evidence="2" key="1">
    <citation type="submission" date="2020-08" db="EMBL/GenBank/DDBJ databases">
        <title>Multicomponent nature underlies the extraordinary mechanical properties of spider dragline silk.</title>
        <authorList>
            <person name="Kono N."/>
            <person name="Nakamura H."/>
            <person name="Mori M."/>
            <person name="Yoshida Y."/>
            <person name="Ohtoshi R."/>
            <person name="Malay A.D."/>
            <person name="Moran D.A.P."/>
            <person name="Tomita M."/>
            <person name="Numata K."/>
            <person name="Arakawa K."/>
        </authorList>
    </citation>
    <scope>NUCLEOTIDE SEQUENCE</scope>
</reference>
<dbReference type="InterPro" id="IPR010622">
    <property type="entry name" value="FAST_Leu-rich"/>
</dbReference>
<name>A0A8X6KM72_9ARAC</name>
<protein>
    <submittedName>
        <fullName evidence="2">FAST kinase domain-containing protein 4</fullName>
    </submittedName>
</protein>
<dbReference type="GO" id="GO:0044528">
    <property type="term" value="P:regulation of mitochondrial mRNA stability"/>
    <property type="evidence" value="ECO:0007669"/>
    <property type="project" value="InterPro"/>
</dbReference>
<gene>
    <name evidence="2" type="primary">tbrg4</name>
    <name evidence="2" type="ORF">TNIN_482691</name>
</gene>
<accession>A0A8X6KM72</accession>
<dbReference type="GO" id="GO:0016301">
    <property type="term" value="F:kinase activity"/>
    <property type="evidence" value="ECO:0007669"/>
    <property type="project" value="UniProtKB-KW"/>
</dbReference>
<dbReference type="Pfam" id="PF06743">
    <property type="entry name" value="FAST_1"/>
    <property type="match status" value="1"/>
</dbReference>
<evidence type="ECO:0000313" key="3">
    <source>
        <dbReference type="Proteomes" id="UP000886998"/>
    </source>
</evidence>
<dbReference type="AlphaFoldDB" id="A0A8X6KM72"/>